<feature type="transmembrane region" description="Helical" evidence="1">
    <location>
        <begin position="21"/>
        <end position="43"/>
    </location>
</feature>
<reference evidence="2 3" key="1">
    <citation type="submission" date="2019-05" db="EMBL/GenBank/DDBJ databases">
        <title>Panacibacter sp. strain 17mud1-8 Genome sequencing and assembly.</title>
        <authorList>
            <person name="Chhetri G."/>
        </authorList>
    </citation>
    <scope>NUCLEOTIDE SEQUENCE [LARGE SCALE GENOMIC DNA]</scope>
    <source>
        <strain evidence="2 3">17mud1-8</strain>
    </source>
</reference>
<evidence type="ECO:0000256" key="1">
    <source>
        <dbReference type="SAM" id="Phobius"/>
    </source>
</evidence>
<evidence type="ECO:0000313" key="3">
    <source>
        <dbReference type="Proteomes" id="UP000305848"/>
    </source>
</evidence>
<evidence type="ECO:0008006" key="4">
    <source>
        <dbReference type="Google" id="ProtNLM"/>
    </source>
</evidence>
<evidence type="ECO:0000313" key="2">
    <source>
        <dbReference type="EMBL" id="TKK68976.1"/>
    </source>
</evidence>
<keyword evidence="1" id="KW-1133">Transmembrane helix</keyword>
<dbReference type="EMBL" id="SZQL01000006">
    <property type="protein sequence ID" value="TKK68976.1"/>
    <property type="molecule type" value="Genomic_DNA"/>
</dbReference>
<dbReference type="InterPro" id="IPR025631">
    <property type="entry name" value="Porin_10"/>
</dbReference>
<dbReference type="Proteomes" id="UP000305848">
    <property type="component" value="Unassembled WGS sequence"/>
</dbReference>
<protein>
    <recommendedName>
        <fullName evidence="4">Porin</fullName>
    </recommendedName>
</protein>
<proteinExistence type="predicted"/>
<keyword evidence="3" id="KW-1185">Reference proteome</keyword>
<keyword evidence="1" id="KW-0812">Transmembrane</keyword>
<organism evidence="2 3">
    <name type="scientific">Ilyomonas limi</name>
    <dbReference type="NCBI Taxonomy" id="2575867"/>
    <lineage>
        <taxon>Bacteria</taxon>
        <taxon>Pseudomonadati</taxon>
        <taxon>Bacteroidota</taxon>
        <taxon>Chitinophagia</taxon>
        <taxon>Chitinophagales</taxon>
        <taxon>Chitinophagaceae</taxon>
        <taxon>Ilyomonas</taxon>
    </lineage>
</organism>
<sequence>MVNKAFYRFIHSFPFTLQLCTALRIFITHKILYGAALLMLVFISKQAGAQRDISQRLRGLSGGMQNSSGGKDSLQHRDPNEDSITISYRYYDSSRVNKLDSSVSDFYTRFPVPYYYIDLGNNGTAARSFIFNPDMKPGFDAGFHSYDIYRYTIDGTKFYTSTRPYTELAYLLGSNSEQVIGLLHTQTRKQGRFNFTFDYRLINSPGAFKNQNTAHSGLRVSGSYQTENKRYGLSFIYIKNRLKSSENGGLQNPDDLKNLSLGDPFGAYTRLGTALSDQGRNPFSTNVAIGTNYDEGTFLLRHFYDFGQKDSLQVNDSTMVRLFYTRLRFQHTLTYSTNEYKYNDLALDSLDYATYFNYHPRGDSILFSDKWNDLTNEFSIYTYPDKKNTAQFLKVGAALQLLQGTFSNDSANTGPTHYNNTYLVGEYRNRTKNKKWDLEAAGRLYVTGGSSGDYSAYISLQRELSKKVGSLQVGFQNVNKSPTYVSEGFGSFPVRPKENLNKTNISRLFAAVYLPALQLHLTGNYYAVTNYIYYDSFQTSNQYSGLFNVLDIGLDKRFRLAKHLAWYTDVHFQQAPGNPPVHLPAIFMRNRFAFEGNFFKNLDLSTGIEIRYYTPYKADNYSPLTGQFFYQNDITINNRPDVNAYLNFRIKSFKGFVRAENLNTLDRNGKSVGFTHYNFVAPNYPQNAFWLRFGVWWSFVN</sequence>
<comment type="caution">
    <text evidence="2">The sequence shown here is derived from an EMBL/GenBank/DDBJ whole genome shotgun (WGS) entry which is preliminary data.</text>
</comment>
<name>A0A4U3L5K0_9BACT</name>
<dbReference type="AlphaFoldDB" id="A0A4U3L5K0"/>
<dbReference type="RefSeq" id="WP_137261596.1">
    <property type="nucleotide sequence ID" value="NZ_SZQL01000006.1"/>
</dbReference>
<gene>
    <name evidence="2" type="ORF">FC093_09805</name>
</gene>
<accession>A0A4U3L5K0</accession>
<keyword evidence="1" id="KW-0472">Membrane</keyword>
<dbReference type="OrthoDB" id="1489309at2"/>
<dbReference type="Pfam" id="PF14121">
    <property type="entry name" value="Porin_10"/>
    <property type="match status" value="1"/>
</dbReference>